<dbReference type="Pfam" id="PF11578">
    <property type="entry name" value="DUF3237"/>
    <property type="match status" value="1"/>
</dbReference>
<name>A0A2S7YJQ0_BEABA</name>
<feature type="compositionally biased region" description="Low complexity" evidence="1">
    <location>
        <begin position="59"/>
        <end position="74"/>
    </location>
</feature>
<dbReference type="PANTHER" id="PTHR37315">
    <property type="entry name" value="UPF0311 PROTEIN BLR7842"/>
    <property type="match status" value="1"/>
</dbReference>
<dbReference type="Proteomes" id="UP000237441">
    <property type="component" value="Unassembled WGS sequence"/>
</dbReference>
<sequence>MATDTDASSAPTNSQGTDAPTPVTSSANDGTSRQGEDALGFGWDGSACLSTAFAVAGAPSTSKPSSSTSTSQPCQKKRKVDDSELDPRLMGVCPTSRSIEEISKRSLDHFPSPDLLFPMPALEFDFRIAVALNPELSRSENRVHKEIITVTSGKWSGTFGNGRVLAGGYDLGQARGFRPIRIVEGAFVLQTDEAAPAVFEMRTRGSLSGPCNVLDVLLSPRKAKDIDPRQYSFRMFCTVKAADKRYAELVNCGLWVASGVWKGDELIIEYVSSYYFTSFKPA</sequence>
<protein>
    <recommendedName>
        <fullName evidence="4">Outer membrane protein, beta-barrel</fullName>
    </recommendedName>
</protein>
<feature type="region of interest" description="Disordered" evidence="1">
    <location>
        <begin position="57"/>
        <end position="90"/>
    </location>
</feature>
<dbReference type="InterPro" id="IPR020915">
    <property type="entry name" value="UPF0311"/>
</dbReference>
<dbReference type="Gene3D" id="2.40.160.20">
    <property type="match status" value="1"/>
</dbReference>
<evidence type="ECO:0000313" key="2">
    <source>
        <dbReference type="EMBL" id="PQK16395.1"/>
    </source>
</evidence>
<feature type="compositionally biased region" description="Polar residues" evidence="1">
    <location>
        <begin position="1"/>
        <end position="33"/>
    </location>
</feature>
<comment type="caution">
    <text evidence="2">The sequence shown here is derived from an EMBL/GenBank/DDBJ whole genome shotgun (WGS) entry which is preliminary data.</text>
</comment>
<evidence type="ECO:0008006" key="4">
    <source>
        <dbReference type="Google" id="ProtNLM"/>
    </source>
</evidence>
<feature type="region of interest" description="Disordered" evidence="1">
    <location>
        <begin position="1"/>
        <end position="39"/>
    </location>
</feature>
<evidence type="ECO:0000313" key="3">
    <source>
        <dbReference type="Proteomes" id="UP000237441"/>
    </source>
</evidence>
<proteinExistence type="predicted"/>
<dbReference type="OrthoDB" id="3549121at2759"/>
<accession>A0A2S7YJQ0</accession>
<reference evidence="2 3" key="1">
    <citation type="submission" date="2016-07" db="EMBL/GenBank/DDBJ databases">
        <title>Comparative genomics of the entomopathogenic fungus Beauveria bassiana.</title>
        <authorList>
            <person name="Valero Jimenez C.A."/>
            <person name="Zwaan B.J."/>
            <person name="Van Kan J.A."/>
            <person name="Takken W."/>
            <person name="Debets A.J."/>
            <person name="Schoustra S.E."/>
            <person name="Koenraadt C.J."/>
        </authorList>
    </citation>
    <scope>NUCLEOTIDE SEQUENCE [LARGE SCALE GENOMIC DNA]</scope>
    <source>
        <strain evidence="2 3">ARSEF 8028</strain>
    </source>
</reference>
<dbReference type="PANTHER" id="PTHR37315:SF1">
    <property type="entry name" value="UPF0311 PROTEIN BLR7842"/>
    <property type="match status" value="1"/>
</dbReference>
<evidence type="ECO:0000256" key="1">
    <source>
        <dbReference type="SAM" id="MobiDB-lite"/>
    </source>
</evidence>
<organism evidence="2 3">
    <name type="scientific">Beauveria bassiana</name>
    <name type="common">White muscardine disease fungus</name>
    <name type="synonym">Tritirachium shiotae</name>
    <dbReference type="NCBI Taxonomy" id="176275"/>
    <lineage>
        <taxon>Eukaryota</taxon>
        <taxon>Fungi</taxon>
        <taxon>Dikarya</taxon>
        <taxon>Ascomycota</taxon>
        <taxon>Pezizomycotina</taxon>
        <taxon>Sordariomycetes</taxon>
        <taxon>Hypocreomycetidae</taxon>
        <taxon>Hypocreales</taxon>
        <taxon>Cordycipitaceae</taxon>
        <taxon>Beauveria</taxon>
    </lineage>
</organism>
<dbReference type="EMBL" id="JRHA01000006">
    <property type="protein sequence ID" value="PQK16395.1"/>
    <property type="molecule type" value="Genomic_DNA"/>
</dbReference>
<gene>
    <name evidence="2" type="ORF">BB8028_0006g07150</name>
</gene>
<dbReference type="AlphaFoldDB" id="A0A2S7YJQ0"/>